<evidence type="ECO:0000313" key="4">
    <source>
        <dbReference type="Proteomes" id="UP000030437"/>
    </source>
</evidence>
<keyword evidence="1 2" id="KW-0732">Signal</keyword>
<dbReference type="SUPFAM" id="SSF53850">
    <property type="entry name" value="Periplasmic binding protein-like II"/>
    <property type="match status" value="1"/>
</dbReference>
<evidence type="ECO:0000256" key="2">
    <source>
        <dbReference type="SAM" id="SignalP"/>
    </source>
</evidence>
<accession>A0A0A3IA00</accession>
<dbReference type="PROSITE" id="PS51257">
    <property type="entry name" value="PROKAR_LIPOPROTEIN"/>
    <property type="match status" value="1"/>
</dbReference>
<dbReference type="OrthoDB" id="179400at2"/>
<feature type="chain" id="PRO_5038704338" evidence="2">
    <location>
        <begin position="20"/>
        <end position="331"/>
    </location>
</feature>
<sequence>MRKKFITVLAMGSLSLLLAACGDGKTKADEQVIIYSNADDEAIAVIEDILEDSKYKNDYILQPIGTSELGGKMLAEGTAIEADIVTMSSYYIDSAQQQNNMFIKLPSSQKPLDPYSEVQIPLLGNMGSIFVNTELLKEKSLDMPKTIKDLTEPQYRNLVSIPNVMDSSTGWLLIQAIIAEYGETEGKQILADLLENVGPHLESSGSGPIKKVQTGEVAVGFGLRTQAVDAKKNGLPIDNIDPLEGNYTLVESIAVVDKKDDEKEALAAEIAQYIAEEARSGIIEYYPVPIFEDEAIDEQYIPARLKRWKSTLTVDLLQQHQAFFKEALGGQ</sequence>
<keyword evidence="4" id="KW-1185">Reference proteome</keyword>
<protein>
    <submittedName>
        <fullName evidence="3">ABC transporter substrate-binding protein</fullName>
    </submittedName>
</protein>
<dbReference type="AlphaFoldDB" id="A0A0A3IA00"/>
<evidence type="ECO:0000313" key="3">
    <source>
        <dbReference type="EMBL" id="KGR81554.1"/>
    </source>
</evidence>
<dbReference type="eggNOG" id="COG1840">
    <property type="taxonomic scope" value="Bacteria"/>
</dbReference>
<reference evidence="3 4" key="1">
    <citation type="submission" date="2014-02" db="EMBL/GenBank/DDBJ databases">
        <title>Draft genome sequence of Lysinibacillus odysseyi NBRC 100172.</title>
        <authorList>
            <person name="Zhang F."/>
            <person name="Wang G."/>
            <person name="Zhang L."/>
        </authorList>
    </citation>
    <scope>NUCLEOTIDE SEQUENCE [LARGE SCALE GENOMIC DNA]</scope>
    <source>
        <strain evidence="3 4">NBRC 100172</strain>
    </source>
</reference>
<comment type="caution">
    <text evidence="3">The sequence shown here is derived from an EMBL/GenBank/DDBJ whole genome shotgun (WGS) entry which is preliminary data.</text>
</comment>
<dbReference type="PANTHER" id="PTHR30006:SF2">
    <property type="entry name" value="ABC TRANSPORTER SUBSTRATE-BINDING PROTEIN"/>
    <property type="match status" value="1"/>
</dbReference>
<organism evidence="3 4">
    <name type="scientific">Lysinibacillus odysseyi 34hs-1 = NBRC 100172</name>
    <dbReference type="NCBI Taxonomy" id="1220589"/>
    <lineage>
        <taxon>Bacteria</taxon>
        <taxon>Bacillati</taxon>
        <taxon>Bacillota</taxon>
        <taxon>Bacilli</taxon>
        <taxon>Bacillales</taxon>
        <taxon>Bacillaceae</taxon>
        <taxon>Lysinibacillus</taxon>
    </lineage>
</organism>
<proteinExistence type="predicted"/>
<dbReference type="RefSeq" id="WP_036157981.1">
    <property type="nucleotide sequence ID" value="NZ_AVCX01000001.1"/>
</dbReference>
<dbReference type="STRING" id="1220589.CD32_19560"/>
<name>A0A0A3IA00_9BACI</name>
<feature type="signal peptide" evidence="2">
    <location>
        <begin position="1"/>
        <end position="19"/>
    </location>
</feature>
<dbReference type="PANTHER" id="PTHR30006">
    <property type="entry name" value="THIAMINE-BINDING PERIPLASMIC PROTEIN-RELATED"/>
    <property type="match status" value="1"/>
</dbReference>
<dbReference type="Gene3D" id="3.40.190.10">
    <property type="entry name" value="Periplasmic binding protein-like II"/>
    <property type="match status" value="2"/>
</dbReference>
<dbReference type="EMBL" id="JPVP01000060">
    <property type="protein sequence ID" value="KGR81554.1"/>
    <property type="molecule type" value="Genomic_DNA"/>
</dbReference>
<gene>
    <name evidence="3" type="ORF">CD32_19560</name>
</gene>
<evidence type="ECO:0000256" key="1">
    <source>
        <dbReference type="ARBA" id="ARBA00022729"/>
    </source>
</evidence>
<dbReference type="Proteomes" id="UP000030437">
    <property type="component" value="Unassembled WGS sequence"/>
</dbReference>
<dbReference type="Pfam" id="PF13343">
    <property type="entry name" value="SBP_bac_6"/>
    <property type="match status" value="1"/>
</dbReference>